<feature type="region of interest" description="Disordered" evidence="1">
    <location>
        <begin position="492"/>
        <end position="546"/>
    </location>
</feature>
<feature type="compositionally biased region" description="Basic residues" evidence="1">
    <location>
        <begin position="494"/>
        <end position="506"/>
    </location>
</feature>
<organism evidence="2 3">
    <name type="scientific">Mycena metata</name>
    <dbReference type="NCBI Taxonomy" id="1033252"/>
    <lineage>
        <taxon>Eukaryota</taxon>
        <taxon>Fungi</taxon>
        <taxon>Dikarya</taxon>
        <taxon>Basidiomycota</taxon>
        <taxon>Agaricomycotina</taxon>
        <taxon>Agaricomycetes</taxon>
        <taxon>Agaricomycetidae</taxon>
        <taxon>Agaricales</taxon>
        <taxon>Marasmiineae</taxon>
        <taxon>Mycenaceae</taxon>
        <taxon>Mycena</taxon>
    </lineage>
</organism>
<feature type="compositionally biased region" description="Polar residues" evidence="1">
    <location>
        <begin position="524"/>
        <end position="533"/>
    </location>
</feature>
<dbReference type="AlphaFoldDB" id="A0AAD7N4K0"/>
<accession>A0AAD7N4K0</accession>
<feature type="compositionally biased region" description="Low complexity" evidence="1">
    <location>
        <begin position="507"/>
        <end position="519"/>
    </location>
</feature>
<protein>
    <submittedName>
        <fullName evidence="2">Uncharacterized protein</fullName>
    </submittedName>
</protein>
<gene>
    <name evidence="2" type="ORF">B0H16DRAFT_1889401</name>
</gene>
<feature type="compositionally biased region" description="Polar residues" evidence="1">
    <location>
        <begin position="380"/>
        <end position="392"/>
    </location>
</feature>
<evidence type="ECO:0000256" key="1">
    <source>
        <dbReference type="SAM" id="MobiDB-lite"/>
    </source>
</evidence>
<name>A0AAD7N4K0_9AGAR</name>
<feature type="compositionally biased region" description="Basic and acidic residues" evidence="1">
    <location>
        <begin position="456"/>
        <end position="470"/>
    </location>
</feature>
<feature type="region of interest" description="Disordered" evidence="1">
    <location>
        <begin position="439"/>
        <end position="470"/>
    </location>
</feature>
<dbReference type="CDD" id="cd14686">
    <property type="entry name" value="bZIP"/>
    <property type="match status" value="1"/>
</dbReference>
<dbReference type="Proteomes" id="UP001215598">
    <property type="component" value="Unassembled WGS sequence"/>
</dbReference>
<dbReference type="EMBL" id="JARKIB010000083">
    <property type="protein sequence ID" value="KAJ7745293.1"/>
    <property type="molecule type" value="Genomic_DNA"/>
</dbReference>
<sequence length="701" mass="77755">MLEKHPSLQWYCPSHNWIATRQLPAIIRRPCSAYRTIFVPVDASIRIALIVHTGDIPHNHPIPVLKKASIQIKESYRQAIRATGTVGATVTMKVNNAPSTHLLLGGKTPAEFAPALQDKRVKRRLVHDVKMEEYPAGLDVAGAFKLFYDDMKKPIEERYIHRLVTVPDGGTMIITCLAALMGLLDDTGVTSFEIDTTFKRIAGEMNEWEVVIFFRALQRAVTIARGYVNGASAKFYERLFDEFQAVKLEITGKPIAFKRFVEGGNLIANELRHGSRAGSWGRTNDTPAEEVAPEMIKLCTTHGKRAVLDFKSLVSEDDYTRLMDVVYLDSAEKLEEFSRFVQRLGVKKIQDWWNHKAMSPWILPCLIQSQSPMSAEDWDNTPSTTNTGEAQHHWTNVQLGTKQSLVEAMENVRKLDERVAREIAISLQSGILINSQNESYDRRARNTTRQCTTAQKSRESHDTADERAEVEHEIQALQAEKQDATAKLKELRTRKSALSKKSKRSQTRSVVVSASSSGRVKTRTIVSNSTPPRSITPAPTSPVASTSTLPLATPYYSSPPTMAPANYYFLLPAENEFLSNSYFPQTSYTPSSDFGVYAPLPAPSAFGDYGGSNFDFDFNLLEQFGYVPMDNIPPVLAPTFPQAVFAFDNASPAPLGALTMPGFDTTTLLPSDPATATSSPGASWPRLPPVPVSLALQQQEA</sequence>
<feature type="region of interest" description="Disordered" evidence="1">
    <location>
        <begin position="373"/>
        <end position="392"/>
    </location>
</feature>
<feature type="region of interest" description="Disordered" evidence="1">
    <location>
        <begin position="669"/>
        <end position="701"/>
    </location>
</feature>
<feature type="compositionally biased region" description="Polar residues" evidence="1">
    <location>
        <begin position="669"/>
        <end position="681"/>
    </location>
</feature>
<keyword evidence="3" id="KW-1185">Reference proteome</keyword>
<evidence type="ECO:0000313" key="2">
    <source>
        <dbReference type="EMBL" id="KAJ7745293.1"/>
    </source>
</evidence>
<reference evidence="2" key="1">
    <citation type="submission" date="2023-03" db="EMBL/GenBank/DDBJ databases">
        <title>Massive genome expansion in bonnet fungi (Mycena s.s.) driven by repeated elements and novel gene families across ecological guilds.</title>
        <authorList>
            <consortium name="Lawrence Berkeley National Laboratory"/>
            <person name="Harder C.B."/>
            <person name="Miyauchi S."/>
            <person name="Viragh M."/>
            <person name="Kuo A."/>
            <person name="Thoen E."/>
            <person name="Andreopoulos B."/>
            <person name="Lu D."/>
            <person name="Skrede I."/>
            <person name="Drula E."/>
            <person name="Henrissat B."/>
            <person name="Morin E."/>
            <person name="Kohler A."/>
            <person name="Barry K."/>
            <person name="LaButti K."/>
            <person name="Morin E."/>
            <person name="Salamov A."/>
            <person name="Lipzen A."/>
            <person name="Mereny Z."/>
            <person name="Hegedus B."/>
            <person name="Baldrian P."/>
            <person name="Stursova M."/>
            <person name="Weitz H."/>
            <person name="Taylor A."/>
            <person name="Grigoriev I.V."/>
            <person name="Nagy L.G."/>
            <person name="Martin F."/>
            <person name="Kauserud H."/>
        </authorList>
    </citation>
    <scope>NUCLEOTIDE SEQUENCE</scope>
    <source>
        <strain evidence="2">CBHHK182m</strain>
    </source>
</reference>
<proteinExistence type="predicted"/>
<evidence type="ECO:0000313" key="3">
    <source>
        <dbReference type="Proteomes" id="UP001215598"/>
    </source>
</evidence>
<comment type="caution">
    <text evidence="2">The sequence shown here is derived from an EMBL/GenBank/DDBJ whole genome shotgun (WGS) entry which is preliminary data.</text>
</comment>